<dbReference type="EMBL" id="LK023324">
    <property type="protein sequence ID" value="CDS07500.1"/>
    <property type="molecule type" value="Genomic_DNA"/>
</dbReference>
<feature type="compositionally biased region" description="Acidic residues" evidence="1">
    <location>
        <begin position="925"/>
        <end position="936"/>
    </location>
</feature>
<dbReference type="AlphaFoldDB" id="A0A077WJJ3"/>
<feature type="region of interest" description="Disordered" evidence="1">
    <location>
        <begin position="903"/>
        <end position="939"/>
    </location>
</feature>
<feature type="region of interest" description="Disordered" evidence="1">
    <location>
        <begin position="996"/>
        <end position="1028"/>
    </location>
</feature>
<dbReference type="OrthoDB" id="2144998at2759"/>
<name>A0A077WJJ3_9FUNG</name>
<feature type="domain" description="Treslin N-terminal" evidence="2">
    <location>
        <begin position="11"/>
        <end position="188"/>
    </location>
</feature>
<sequence>MTPNKRSAPHVVFLIDVVQQYENGHDATVRWIQGMVLRILLYFLDSVDKRTTWGYRFFNSKTRSIAMTNQSFQPISTKTVHEFANEYSKRIKNEHDPNLKAVDAPFTVVTRSLVQALAEFHWSDIDLSSESPRRQWSQSAASRGMQKIDIKNYTYLMSPAPHSLEALQQYMPSYSTINNNQETDVNDQLAQWLQLMHSELRKWLWEDYANHRISLSWIDTGSFIGNSEELLLCKGLGSILRPFGGTHIKASMLMTHFGSNGISFSKVFHSCIPRTVNVGIDTISGKSTQELLGLNEEIPSWTVHIKQGSEQEHPSKVTIYSATSKTSRDMIIEQLDIVRFIHRCQLKMSWIEYPSSEEQDIFVLEATDNKCSSLIDDLRARRHLAIVHIIGNKESYAVIEPKVNNTAILRILSPTFQLSHVSDLDLTPPKKRTFFESTMLDYISLPATHAKKARLVDLLQDTSNGSLRLASLSTPKQQLLIDIKNRRRNRRGRLEAVVEAKLQSQSQPSTPPPIQAEPTSFELPTSAQELRDALRQIYLETIYTQKWLLIDSMKQMYECMEHVLEKTKGSTRLNEVTSAVRSLLYLSSEFDTKHNHAIVGNREEELPEDERSYFSEWRAYTMRTGNDDYASTWRKALKVREGKMQMVLYLLSICLERRSGRLSITQSQKELKGEVDLENPMLEYQLCIYYDRSGVWEQVYDIGTFLQELEQNEMGGPGFRIDPADTSLAIFFHHMHQSISKAAIDWTQFLVDRSVEEELPDTQSLSSQVTSSQMSTTSFWEPSSPPDMLSSQKSTKSKNLEDASSSQSKKKSAIPDLPFMRREVDLSKRKNIPERTSSSSAKPSMRRANSFTQPLTSSQPKRARFNASQEQDSVLVKLREPLSPTTPRTRFERDFGFSMSGLGFTPHRNETQSPSNRRQVAMVAEEQDDDDDDDDITEARTPRRVRRLMMTPTRMRHEATTPHRRPRRNLTESLMAASTSSETTKHFGQEEEDDLDGIFDVSNPMPVFGDILSDDDEDGGGGDGFLIK</sequence>
<feature type="compositionally biased region" description="Low complexity" evidence="1">
    <location>
        <begin position="762"/>
        <end position="778"/>
    </location>
</feature>
<evidence type="ECO:0000256" key="1">
    <source>
        <dbReference type="SAM" id="MobiDB-lite"/>
    </source>
</evidence>
<proteinExistence type="predicted"/>
<feature type="compositionally biased region" description="Polar residues" evidence="1">
    <location>
        <begin position="834"/>
        <end position="872"/>
    </location>
</feature>
<feature type="region of interest" description="Disordered" evidence="1">
    <location>
        <begin position="760"/>
        <end position="872"/>
    </location>
</feature>
<organism evidence="3">
    <name type="scientific">Lichtheimia ramosa</name>
    <dbReference type="NCBI Taxonomy" id="688394"/>
    <lineage>
        <taxon>Eukaryota</taxon>
        <taxon>Fungi</taxon>
        <taxon>Fungi incertae sedis</taxon>
        <taxon>Mucoromycota</taxon>
        <taxon>Mucoromycotina</taxon>
        <taxon>Mucoromycetes</taxon>
        <taxon>Mucorales</taxon>
        <taxon>Lichtheimiaceae</taxon>
        <taxon>Lichtheimia</taxon>
    </lineage>
</organism>
<reference evidence="3" key="1">
    <citation type="journal article" date="2014" name="Genome Announc.">
        <title>De novo whole-genome sequence and genome annotation of Lichtheimia ramosa.</title>
        <authorList>
            <person name="Linde J."/>
            <person name="Schwartze V."/>
            <person name="Binder U."/>
            <person name="Lass-Florl C."/>
            <person name="Voigt K."/>
            <person name="Horn F."/>
        </authorList>
    </citation>
    <scope>NUCLEOTIDE SEQUENCE</scope>
    <source>
        <strain evidence="3">JMRC FSU:6197</strain>
    </source>
</reference>
<dbReference type="Gene3D" id="1.20.58.2130">
    <property type="match status" value="1"/>
</dbReference>
<evidence type="ECO:0000313" key="3">
    <source>
        <dbReference type="EMBL" id="CDS07500.1"/>
    </source>
</evidence>
<accession>A0A077WJJ3</accession>
<protein>
    <recommendedName>
        <fullName evidence="2">Treslin N-terminal domain-containing protein</fullName>
    </recommendedName>
</protein>
<dbReference type="Pfam" id="PF21854">
    <property type="entry name" value="Treslin_N"/>
    <property type="match status" value="1"/>
</dbReference>
<gene>
    <name evidence="3" type="ORF">LRAMOSA01449</name>
</gene>
<evidence type="ECO:0000259" key="2">
    <source>
        <dbReference type="Pfam" id="PF21854"/>
    </source>
</evidence>
<feature type="compositionally biased region" description="Basic and acidic residues" evidence="1">
    <location>
        <begin position="819"/>
        <end position="833"/>
    </location>
</feature>
<dbReference type="InterPro" id="IPR053919">
    <property type="entry name" value="Treslin_N"/>
</dbReference>